<dbReference type="InterPro" id="IPR001270">
    <property type="entry name" value="ClpA/B"/>
</dbReference>
<dbReference type="InterPro" id="IPR049337">
    <property type="entry name" value="TOR1A_C"/>
</dbReference>
<accession>A0A7M7P5Q6</accession>
<keyword evidence="4" id="KW-1185">Reference proteome</keyword>
<evidence type="ECO:0000259" key="2">
    <source>
        <dbReference type="Pfam" id="PF21376"/>
    </source>
</evidence>
<name>A0A7M7P5Q6_STRPU</name>
<dbReference type="EnsemblMetazoa" id="XM_030990838">
    <property type="protein sequence ID" value="XP_030846698"/>
    <property type="gene ID" value="LOC575885"/>
</dbReference>
<evidence type="ECO:0000313" key="3">
    <source>
        <dbReference type="EnsemblMetazoa" id="XP_030846698"/>
    </source>
</evidence>
<dbReference type="Gene3D" id="3.40.50.300">
    <property type="entry name" value="P-loop containing nucleotide triphosphate hydrolases"/>
    <property type="match status" value="1"/>
</dbReference>
<dbReference type="Pfam" id="PF21376">
    <property type="entry name" value="TOR1A_C"/>
    <property type="match status" value="1"/>
</dbReference>
<dbReference type="PANTHER" id="PTHR10760:SF2">
    <property type="entry name" value="LD13476P-RELATED"/>
    <property type="match status" value="1"/>
</dbReference>
<sequence length="278" mass="31676">MTVLGAIDGHVTNPNPPKPLVLSLHGPAGTGKNHISRLVVENLYTNGMKSGCVTVRMSTLDYPHHEDHKHLYQQKEKLVSFIKSKVSECYNHLFIFDEVENMPPGLLDNMRSFLDHHTKVDGVDYRKVIVIFRSKLAAQAINKYMFESYEKGIAREDIRSVDMERIISNEVSGKSDAGFKKARIIDSHLVSHFIPFFPLELSHVRQCIQAEFKDRGYPSNVISEDEVLAILQFDGPNGSRVFAVRGCKNVAEKVSIILYKIKAENRRRRIAMERRVDL</sequence>
<dbReference type="PANTHER" id="PTHR10760">
    <property type="entry name" value="TORSIN"/>
    <property type="match status" value="1"/>
</dbReference>
<dbReference type="GO" id="GO:0005737">
    <property type="term" value="C:cytoplasm"/>
    <property type="evidence" value="ECO:0007669"/>
    <property type="project" value="UniProtKB-ARBA"/>
</dbReference>
<dbReference type="InParanoid" id="A0A7M7P5Q6"/>
<dbReference type="GeneID" id="575885"/>
<reference evidence="3" key="2">
    <citation type="submission" date="2021-01" db="UniProtKB">
        <authorList>
            <consortium name="EnsemblMetazoa"/>
        </authorList>
    </citation>
    <scope>IDENTIFICATION</scope>
</reference>
<dbReference type="GO" id="GO:0016887">
    <property type="term" value="F:ATP hydrolysis activity"/>
    <property type="evidence" value="ECO:0007669"/>
    <property type="project" value="InterPro"/>
</dbReference>
<dbReference type="InterPro" id="IPR010448">
    <property type="entry name" value="Torsin"/>
</dbReference>
<dbReference type="GO" id="GO:0005524">
    <property type="term" value="F:ATP binding"/>
    <property type="evidence" value="ECO:0007669"/>
    <property type="project" value="InterPro"/>
</dbReference>
<dbReference type="PRINTS" id="PR00300">
    <property type="entry name" value="CLPPROTEASEA"/>
</dbReference>
<dbReference type="CDD" id="cd00009">
    <property type="entry name" value="AAA"/>
    <property type="match status" value="1"/>
</dbReference>
<dbReference type="KEGG" id="spu:575885"/>
<dbReference type="AlphaFoldDB" id="A0A7M7P5Q6"/>
<proteinExistence type="inferred from homology"/>
<dbReference type="RefSeq" id="XP_030846698.1">
    <property type="nucleotide sequence ID" value="XM_030990838.1"/>
</dbReference>
<dbReference type="SUPFAM" id="SSF52540">
    <property type="entry name" value="P-loop containing nucleoside triphosphate hydrolases"/>
    <property type="match status" value="1"/>
</dbReference>
<dbReference type="FunFam" id="3.40.50.300:FF:002370">
    <property type="entry name" value="Torsin family 3, member A"/>
    <property type="match status" value="1"/>
</dbReference>
<dbReference type="Pfam" id="PF06309">
    <property type="entry name" value="Torsin"/>
    <property type="match status" value="1"/>
</dbReference>
<evidence type="ECO:0000256" key="1">
    <source>
        <dbReference type="ARBA" id="ARBA00006235"/>
    </source>
</evidence>
<reference evidence="4" key="1">
    <citation type="submission" date="2015-02" db="EMBL/GenBank/DDBJ databases">
        <title>Genome sequencing for Strongylocentrotus purpuratus.</title>
        <authorList>
            <person name="Murali S."/>
            <person name="Liu Y."/>
            <person name="Vee V."/>
            <person name="English A."/>
            <person name="Wang M."/>
            <person name="Skinner E."/>
            <person name="Han Y."/>
            <person name="Muzny D.M."/>
            <person name="Worley K.C."/>
            <person name="Gibbs R.A."/>
        </authorList>
    </citation>
    <scope>NUCLEOTIDE SEQUENCE</scope>
</reference>
<evidence type="ECO:0000313" key="4">
    <source>
        <dbReference type="Proteomes" id="UP000007110"/>
    </source>
</evidence>
<comment type="similarity">
    <text evidence="1">Belongs to the ClpA/ClpB family. Torsin subfamily.</text>
</comment>
<feature type="domain" description="Torsin-1A C-terminal" evidence="2">
    <location>
        <begin position="199"/>
        <end position="254"/>
    </location>
</feature>
<dbReference type="OrthoDB" id="19623at2759"/>
<organism evidence="3 4">
    <name type="scientific">Strongylocentrotus purpuratus</name>
    <name type="common">Purple sea urchin</name>
    <dbReference type="NCBI Taxonomy" id="7668"/>
    <lineage>
        <taxon>Eukaryota</taxon>
        <taxon>Metazoa</taxon>
        <taxon>Echinodermata</taxon>
        <taxon>Eleutherozoa</taxon>
        <taxon>Echinozoa</taxon>
        <taxon>Echinoidea</taxon>
        <taxon>Euechinoidea</taxon>
        <taxon>Echinacea</taxon>
        <taxon>Camarodonta</taxon>
        <taxon>Echinidea</taxon>
        <taxon>Strongylocentrotidae</taxon>
        <taxon>Strongylocentrotus</taxon>
    </lineage>
</organism>
<dbReference type="Proteomes" id="UP000007110">
    <property type="component" value="Unassembled WGS sequence"/>
</dbReference>
<dbReference type="InterPro" id="IPR027417">
    <property type="entry name" value="P-loop_NTPase"/>
</dbReference>
<dbReference type="OMA" id="TRECCEV"/>
<dbReference type="GO" id="GO:0012505">
    <property type="term" value="C:endomembrane system"/>
    <property type="evidence" value="ECO:0007669"/>
    <property type="project" value="UniProtKB-ARBA"/>
</dbReference>
<protein>
    <recommendedName>
        <fullName evidence="2">Torsin-1A C-terminal domain-containing protein</fullName>
    </recommendedName>
</protein>